<dbReference type="AlphaFoldDB" id="A0A2K4ZBH9"/>
<organism evidence="2 3">
    <name type="scientific">Acetatifactor muris</name>
    <dbReference type="NCBI Taxonomy" id="879566"/>
    <lineage>
        <taxon>Bacteria</taxon>
        <taxon>Bacillati</taxon>
        <taxon>Bacillota</taxon>
        <taxon>Clostridia</taxon>
        <taxon>Lachnospirales</taxon>
        <taxon>Lachnospiraceae</taxon>
        <taxon>Acetatifactor</taxon>
    </lineage>
</organism>
<evidence type="ECO:0000313" key="3">
    <source>
        <dbReference type="Proteomes" id="UP000236311"/>
    </source>
</evidence>
<keyword evidence="3" id="KW-1185">Reference proteome</keyword>
<dbReference type="Proteomes" id="UP000236311">
    <property type="component" value="Unassembled WGS sequence"/>
</dbReference>
<feature type="region of interest" description="Disordered" evidence="1">
    <location>
        <begin position="1"/>
        <end position="33"/>
    </location>
</feature>
<dbReference type="Pfam" id="PF13707">
    <property type="entry name" value="RloB"/>
    <property type="match status" value="1"/>
</dbReference>
<evidence type="ECO:0008006" key="4">
    <source>
        <dbReference type="Google" id="ProtNLM"/>
    </source>
</evidence>
<feature type="compositionally biased region" description="Basic residues" evidence="1">
    <location>
        <begin position="24"/>
        <end position="33"/>
    </location>
</feature>
<protein>
    <recommendedName>
        <fullName evidence="4">RloB-like protein</fullName>
    </recommendedName>
</protein>
<dbReference type="EMBL" id="OFSM01000002">
    <property type="protein sequence ID" value="SOY27801.1"/>
    <property type="molecule type" value="Genomic_DNA"/>
</dbReference>
<reference evidence="2 3" key="1">
    <citation type="submission" date="2018-01" db="EMBL/GenBank/DDBJ databases">
        <authorList>
            <person name="Gaut B.S."/>
            <person name="Morton B.R."/>
            <person name="Clegg M.T."/>
            <person name="Duvall M.R."/>
        </authorList>
    </citation>
    <scope>NUCLEOTIDE SEQUENCE [LARGE SCALE GENOMIC DNA]</scope>
    <source>
        <strain evidence="2">GP69</strain>
    </source>
</reference>
<dbReference type="InterPro" id="IPR025591">
    <property type="entry name" value="RloB"/>
</dbReference>
<proteinExistence type="predicted"/>
<gene>
    <name evidence="2" type="ORF">AMURIS_00506</name>
</gene>
<accession>A0A2K4ZBH9</accession>
<name>A0A2K4ZBH9_9FIRM</name>
<dbReference type="RefSeq" id="WP_103237908.1">
    <property type="nucleotide sequence ID" value="NZ_JANJZD010000002.1"/>
</dbReference>
<evidence type="ECO:0000313" key="2">
    <source>
        <dbReference type="EMBL" id="SOY27801.1"/>
    </source>
</evidence>
<dbReference type="OrthoDB" id="9796523at2"/>
<evidence type="ECO:0000256" key="1">
    <source>
        <dbReference type="SAM" id="MobiDB-lite"/>
    </source>
</evidence>
<sequence>MANRGKAAGKKTTAAGKPSDSRAGKRRDRNKRVGARVPELGYYLIVTDTEETEKNYFEGLRDSIPAELKDRLVIKVEKARTVELVKKALEMTGQESQYRIPWIVFDRDQVKDFDEIIQTAEKSGVGAGWSNPCFEIWMYAYFGEMPVIRESFTCCDRFAEKFEKITGQKYSKNDRSIYQKLVQHGDEKKAIQLAERCYKRCVEDGKRKPSEMWPACRVHRLVEEIQEKVVSNYNN</sequence>